<dbReference type="RefSeq" id="WP_013049028.1">
    <property type="nucleotide sequence ID" value="NC_014011.1"/>
</dbReference>
<gene>
    <name evidence="2" type="ordered locus">Amico_1650</name>
</gene>
<dbReference type="EMBL" id="CP001997">
    <property type="protein sequence ID" value="ADE57766.1"/>
    <property type="molecule type" value="Genomic_DNA"/>
</dbReference>
<dbReference type="InterPro" id="IPR016117">
    <property type="entry name" value="ArgJ-like_dom_sf"/>
</dbReference>
<dbReference type="AlphaFoldDB" id="D5EGT4"/>
<dbReference type="SUPFAM" id="SSF56266">
    <property type="entry name" value="DmpA/ArgJ-like"/>
    <property type="match status" value="1"/>
</dbReference>
<evidence type="ECO:0000313" key="3">
    <source>
        <dbReference type="Proteomes" id="UP000002366"/>
    </source>
</evidence>
<dbReference type="GO" id="GO:0004177">
    <property type="term" value="F:aminopeptidase activity"/>
    <property type="evidence" value="ECO:0007669"/>
    <property type="project" value="TreeGrafter"/>
</dbReference>
<comment type="similarity">
    <text evidence="1">Belongs to the peptidase S58 family.</text>
</comment>
<dbReference type="Gene3D" id="3.60.70.12">
    <property type="entry name" value="L-amino peptidase D-ALA esterase/amidase"/>
    <property type="match status" value="1"/>
</dbReference>
<dbReference type="eggNOG" id="COG3191">
    <property type="taxonomic scope" value="Bacteria"/>
</dbReference>
<reference evidence="2 3" key="1">
    <citation type="journal article" date="2010" name="Stand. Genomic Sci.">
        <title>Complete genome sequence of Aminobacterium colombiense type strain (ALA-1).</title>
        <authorList>
            <person name="Chertkov O."/>
            <person name="Sikorski J."/>
            <person name="Brambilla E."/>
            <person name="Lapidus A."/>
            <person name="Copeland A."/>
            <person name="Glavina Del Rio T."/>
            <person name="Nolan M."/>
            <person name="Lucas S."/>
            <person name="Tice H."/>
            <person name="Cheng J.F."/>
            <person name="Han C."/>
            <person name="Detter J.C."/>
            <person name="Bruce D."/>
            <person name="Tapia R."/>
            <person name="Goodwin L."/>
            <person name="Pitluck S."/>
            <person name="Liolios K."/>
            <person name="Ivanova N."/>
            <person name="Mavromatis K."/>
            <person name="Ovchinnikova G."/>
            <person name="Pati A."/>
            <person name="Chen A."/>
            <person name="Palaniappan K."/>
            <person name="Land M."/>
            <person name="Hauser L."/>
            <person name="Chang Y.J."/>
            <person name="Jeffries C.D."/>
            <person name="Spring S."/>
            <person name="Rohde M."/>
            <person name="Goker M."/>
            <person name="Bristow J."/>
            <person name="Eisen J.A."/>
            <person name="Markowitz V."/>
            <person name="Hugenholtz P."/>
            <person name="Kyrpides N.C."/>
            <person name="Klenk H.P."/>
        </authorList>
    </citation>
    <scope>NUCLEOTIDE SEQUENCE [LARGE SCALE GENOMIC DNA]</scope>
    <source>
        <strain evidence="3">DSM 12261 / ALA-1</strain>
    </source>
</reference>
<dbReference type="Proteomes" id="UP000002366">
    <property type="component" value="Chromosome"/>
</dbReference>
<dbReference type="CDD" id="cd02253">
    <property type="entry name" value="DmpA"/>
    <property type="match status" value="1"/>
</dbReference>
<name>D5EGT4_AMICL</name>
<evidence type="ECO:0000313" key="2">
    <source>
        <dbReference type="EMBL" id="ADE57766.1"/>
    </source>
</evidence>
<dbReference type="OrthoDB" id="9770388at2"/>
<proteinExistence type="inferred from homology"/>
<dbReference type="STRING" id="572547.Amico_1650"/>
<dbReference type="Pfam" id="PF03576">
    <property type="entry name" value="Peptidase_S58"/>
    <property type="match status" value="1"/>
</dbReference>
<dbReference type="HOGENOM" id="CLU_024709_0_0_0"/>
<evidence type="ECO:0000256" key="1">
    <source>
        <dbReference type="ARBA" id="ARBA00007068"/>
    </source>
</evidence>
<organism evidence="2 3">
    <name type="scientific">Aminobacterium colombiense (strain DSM 12261 / ALA-1)</name>
    <dbReference type="NCBI Taxonomy" id="572547"/>
    <lineage>
        <taxon>Bacteria</taxon>
        <taxon>Thermotogati</taxon>
        <taxon>Synergistota</taxon>
        <taxon>Synergistia</taxon>
        <taxon>Synergistales</taxon>
        <taxon>Aminobacteriaceae</taxon>
        <taxon>Aminobacterium</taxon>
    </lineage>
</organism>
<keyword evidence="3" id="KW-1185">Reference proteome</keyword>
<protein>
    <submittedName>
        <fullName evidence="2">Peptidase S58 DmpA</fullName>
    </submittedName>
</protein>
<dbReference type="InterPro" id="IPR005321">
    <property type="entry name" value="Peptidase_S58_DmpA"/>
</dbReference>
<dbReference type="KEGG" id="aco:Amico_1650"/>
<dbReference type="PANTHER" id="PTHR36512">
    <property type="entry name" value="D-AMINOPEPTIDASE"/>
    <property type="match status" value="1"/>
</dbReference>
<sequence length="347" mass="37601">MLGQKRIADYGIHVGHMKRGALNSITDVSGVKVGHCTLRGEGINTGVTAVIPHEGNLFREKLFAACHIINGFGKSVGLIQIEEMGTIETPILLTNTLNTGTVSEALVRYMLKDNRDIGRETGTVNPVVCECNDGFLNDIQGLHVRKEHVLTAIANANKEFEEGAAGAGCGMSCYQLKGGIGTASRIIQVERAAFTLGVLVLSNFGEMGDLLVDGRKVGQKIASIEPPKEDRGSVIVVIATDIPMTERQLKRLCRRSSVGITRTGTYIGNGSGEIALAFSTANRFFHYETAPVCALEMFNENNMDMVFRAVVEAAEEAVLNSMICSEPTRGRDGNMRHSLKEYTSFFI</sequence>
<accession>D5EGT4</accession>
<dbReference type="PANTHER" id="PTHR36512:SF3">
    <property type="entry name" value="BLR5678 PROTEIN"/>
    <property type="match status" value="1"/>
</dbReference>